<proteinExistence type="predicted"/>
<gene>
    <name evidence="1" type="ORF">Syun_020961</name>
</gene>
<keyword evidence="2" id="KW-1185">Reference proteome</keyword>
<sequence>MVFLFGKFMPKLLVDIDFLFVCWLAVFKYSFPLRKIYANRDFFSVSGSFPGVIEPFVRKNELKGKRKGKVK</sequence>
<reference evidence="1 2" key="1">
    <citation type="submission" date="2024-01" db="EMBL/GenBank/DDBJ databases">
        <title>Genome assemblies of Stephania.</title>
        <authorList>
            <person name="Yang L."/>
        </authorList>
    </citation>
    <scope>NUCLEOTIDE SEQUENCE [LARGE SCALE GENOMIC DNA]</scope>
    <source>
        <strain evidence="1">YNDBR</strain>
        <tissue evidence="1">Leaf</tissue>
    </source>
</reference>
<dbReference type="EMBL" id="JBBNAF010000009">
    <property type="protein sequence ID" value="KAK9114164.1"/>
    <property type="molecule type" value="Genomic_DNA"/>
</dbReference>
<evidence type="ECO:0000313" key="1">
    <source>
        <dbReference type="EMBL" id="KAK9114164.1"/>
    </source>
</evidence>
<dbReference type="Proteomes" id="UP001420932">
    <property type="component" value="Unassembled WGS sequence"/>
</dbReference>
<evidence type="ECO:0000313" key="2">
    <source>
        <dbReference type="Proteomes" id="UP001420932"/>
    </source>
</evidence>
<accession>A0AAP0IES1</accession>
<protein>
    <submittedName>
        <fullName evidence="1">Uncharacterized protein</fullName>
    </submittedName>
</protein>
<name>A0AAP0IES1_9MAGN</name>
<dbReference type="AlphaFoldDB" id="A0AAP0IES1"/>
<organism evidence="1 2">
    <name type="scientific">Stephania yunnanensis</name>
    <dbReference type="NCBI Taxonomy" id="152371"/>
    <lineage>
        <taxon>Eukaryota</taxon>
        <taxon>Viridiplantae</taxon>
        <taxon>Streptophyta</taxon>
        <taxon>Embryophyta</taxon>
        <taxon>Tracheophyta</taxon>
        <taxon>Spermatophyta</taxon>
        <taxon>Magnoliopsida</taxon>
        <taxon>Ranunculales</taxon>
        <taxon>Menispermaceae</taxon>
        <taxon>Menispermoideae</taxon>
        <taxon>Cissampelideae</taxon>
        <taxon>Stephania</taxon>
    </lineage>
</organism>
<comment type="caution">
    <text evidence="1">The sequence shown here is derived from an EMBL/GenBank/DDBJ whole genome shotgun (WGS) entry which is preliminary data.</text>
</comment>